<proteinExistence type="inferred from homology"/>
<sequence length="299" mass="33250">MALVQTRQDELTTVQNDSESGNSGEEGSDIQEEDSELDEEKLPSKKARHSGEESDGADASGSSDDEETPAVGNARWADAILKVLKTNKPKKKKTLVLSRAKKLNETVLKEEPKDPGFEIDGEDMNLENKTEDVDEKPDVKPILSAAELREQKKKRKLWETMSRSKPNVLAKDREKSLSKIATRGVVQLFNAVKKQQKDIEAELDDAGHSERKREKVLKSVDKNSFLDILMGPSKSVHIGRNQSQKVEPKEDKDDAAPIWSVLRDDFMMGDGKLKDWDKQEESGSEASAGESISDGDSDE</sequence>
<dbReference type="Proteomes" id="UP000494165">
    <property type="component" value="Unassembled WGS sequence"/>
</dbReference>
<name>A0A8S1CRJ6_9INSE</name>
<dbReference type="GO" id="GO:0000460">
    <property type="term" value="P:maturation of 5.8S rRNA"/>
    <property type="evidence" value="ECO:0007669"/>
    <property type="project" value="TreeGrafter"/>
</dbReference>
<comment type="similarity">
    <text evidence="1">Belongs to the RRP15 family.</text>
</comment>
<comment type="caution">
    <text evidence="4">The sequence shown here is derived from an EMBL/GenBank/DDBJ whole genome shotgun (WGS) entry which is preliminary data.</text>
</comment>
<feature type="region of interest" description="Disordered" evidence="3">
    <location>
        <begin position="1"/>
        <end position="74"/>
    </location>
</feature>
<dbReference type="GO" id="GO:0030687">
    <property type="term" value="C:preribosome, large subunit precursor"/>
    <property type="evidence" value="ECO:0007669"/>
    <property type="project" value="TreeGrafter"/>
</dbReference>
<feature type="compositionally biased region" description="Basic and acidic residues" evidence="3">
    <location>
        <begin position="270"/>
        <end position="281"/>
    </location>
</feature>
<feature type="region of interest" description="Disordered" evidence="3">
    <location>
        <begin position="232"/>
        <end position="256"/>
    </location>
</feature>
<evidence type="ECO:0000256" key="3">
    <source>
        <dbReference type="SAM" id="MobiDB-lite"/>
    </source>
</evidence>
<keyword evidence="5" id="KW-1185">Reference proteome</keyword>
<dbReference type="GO" id="GO:0000470">
    <property type="term" value="P:maturation of LSU-rRNA"/>
    <property type="evidence" value="ECO:0007669"/>
    <property type="project" value="TreeGrafter"/>
</dbReference>
<evidence type="ECO:0000256" key="1">
    <source>
        <dbReference type="ARBA" id="ARBA00007462"/>
    </source>
</evidence>
<evidence type="ECO:0000313" key="4">
    <source>
        <dbReference type="EMBL" id="CAB3370692.1"/>
    </source>
</evidence>
<dbReference type="AlphaFoldDB" id="A0A8S1CRJ6"/>
<feature type="region of interest" description="Disordered" evidence="3">
    <location>
        <begin position="270"/>
        <end position="299"/>
    </location>
</feature>
<accession>A0A8S1CRJ6</accession>
<protein>
    <recommendedName>
        <fullName evidence="2">RRP15-like protein</fullName>
    </recommendedName>
</protein>
<dbReference type="EMBL" id="CADEPI010000054">
    <property type="protein sequence ID" value="CAB3370692.1"/>
    <property type="molecule type" value="Genomic_DNA"/>
</dbReference>
<reference evidence="4 5" key="1">
    <citation type="submission" date="2020-04" db="EMBL/GenBank/DDBJ databases">
        <authorList>
            <person name="Alioto T."/>
            <person name="Alioto T."/>
            <person name="Gomez Garrido J."/>
        </authorList>
    </citation>
    <scope>NUCLEOTIDE SEQUENCE [LARGE SCALE GENOMIC DNA]</scope>
</reference>
<dbReference type="Pfam" id="PF07890">
    <property type="entry name" value="Rrp15p"/>
    <property type="match status" value="1"/>
</dbReference>
<evidence type="ECO:0000256" key="2">
    <source>
        <dbReference type="ARBA" id="ARBA00017475"/>
    </source>
</evidence>
<feature type="compositionally biased region" description="Low complexity" evidence="3">
    <location>
        <begin position="16"/>
        <end position="25"/>
    </location>
</feature>
<organism evidence="4 5">
    <name type="scientific">Cloeon dipterum</name>
    <dbReference type="NCBI Taxonomy" id="197152"/>
    <lineage>
        <taxon>Eukaryota</taxon>
        <taxon>Metazoa</taxon>
        <taxon>Ecdysozoa</taxon>
        <taxon>Arthropoda</taxon>
        <taxon>Hexapoda</taxon>
        <taxon>Insecta</taxon>
        <taxon>Pterygota</taxon>
        <taxon>Palaeoptera</taxon>
        <taxon>Ephemeroptera</taxon>
        <taxon>Pisciforma</taxon>
        <taxon>Baetidae</taxon>
        <taxon>Cloeon</taxon>
    </lineage>
</organism>
<evidence type="ECO:0000313" key="5">
    <source>
        <dbReference type="Proteomes" id="UP000494165"/>
    </source>
</evidence>
<feature type="compositionally biased region" description="Acidic residues" evidence="3">
    <location>
        <begin position="26"/>
        <end position="39"/>
    </location>
</feature>
<feature type="compositionally biased region" description="Basic and acidic residues" evidence="3">
    <location>
        <begin position="246"/>
        <end position="255"/>
    </location>
</feature>
<dbReference type="PANTHER" id="PTHR13245">
    <property type="entry name" value="RRP15-LIKE PROTEIN"/>
    <property type="match status" value="1"/>
</dbReference>
<dbReference type="PANTHER" id="PTHR13245:SF14">
    <property type="entry name" value="RRP15-LIKE PROTEIN"/>
    <property type="match status" value="1"/>
</dbReference>
<dbReference type="OrthoDB" id="20949at2759"/>
<gene>
    <name evidence="4" type="ORF">CLODIP_2_CD04460</name>
</gene>
<dbReference type="InterPro" id="IPR012459">
    <property type="entry name" value="Rrp15"/>
</dbReference>